<sequence>MPASEAESVRPTKAMILPPPGGPAIVNVVSTTFPNAVRQDIWLATEARSTGENKISIIRFTGRGGDGSDAALQDIPFTQVNLTEEALAAWPDSGMSVSPYYVQNAYGPFGYAIAKPANGDTCLYAWQRIEPLLKPSGAIDRATVIIRVQMCRRGVSEQAVLDIMYRLRLNLDVFPPMRAPANIGAIAAPIKPVGVGGFAEVIPSQRPAAPPVVRAQPVVQAVAAPAPPALPVPPPGAPIVPSPTGASAGSPLVPTPTGGGPIVPSPNRS</sequence>
<dbReference type="AlphaFoldDB" id="A0A1I7N0C7"/>
<proteinExistence type="predicted"/>
<reference evidence="2 3" key="1">
    <citation type="submission" date="2016-10" db="EMBL/GenBank/DDBJ databases">
        <authorList>
            <person name="de Groot N.N."/>
        </authorList>
    </citation>
    <scope>NUCLEOTIDE SEQUENCE [LARGE SCALE GENOMIC DNA]</scope>
    <source>
        <strain evidence="2 3">IPL20</strain>
    </source>
</reference>
<evidence type="ECO:0000313" key="3">
    <source>
        <dbReference type="Proteomes" id="UP000199074"/>
    </source>
</evidence>
<accession>A0A1I7N0C7</accession>
<dbReference type="InterPro" id="IPR031482">
    <property type="entry name" value="CBP_BcsN"/>
</dbReference>
<feature type="region of interest" description="Disordered" evidence="1">
    <location>
        <begin position="225"/>
        <end position="269"/>
    </location>
</feature>
<keyword evidence="3" id="KW-1185">Reference proteome</keyword>
<dbReference type="EMBL" id="FPCK01000001">
    <property type="protein sequence ID" value="SFV28078.1"/>
    <property type="molecule type" value="Genomic_DNA"/>
</dbReference>
<evidence type="ECO:0000256" key="1">
    <source>
        <dbReference type="SAM" id="MobiDB-lite"/>
    </source>
</evidence>
<organism evidence="2 3">
    <name type="scientific">Devosia crocina</name>
    <dbReference type="NCBI Taxonomy" id="429728"/>
    <lineage>
        <taxon>Bacteria</taxon>
        <taxon>Pseudomonadati</taxon>
        <taxon>Pseudomonadota</taxon>
        <taxon>Alphaproteobacteria</taxon>
        <taxon>Hyphomicrobiales</taxon>
        <taxon>Devosiaceae</taxon>
        <taxon>Devosia</taxon>
    </lineage>
</organism>
<protein>
    <submittedName>
        <fullName evidence="2">Cellulose biosynthesis protein BcsN</fullName>
    </submittedName>
</protein>
<dbReference type="Proteomes" id="UP000199074">
    <property type="component" value="Unassembled WGS sequence"/>
</dbReference>
<dbReference type="STRING" id="429728.SAMN05216456_0431"/>
<evidence type="ECO:0000313" key="2">
    <source>
        <dbReference type="EMBL" id="SFV28078.1"/>
    </source>
</evidence>
<name>A0A1I7N0C7_9HYPH</name>
<feature type="compositionally biased region" description="Pro residues" evidence="1">
    <location>
        <begin position="225"/>
        <end position="241"/>
    </location>
</feature>
<dbReference type="Pfam" id="PF17038">
    <property type="entry name" value="CBP_BcsN"/>
    <property type="match status" value="1"/>
</dbReference>
<gene>
    <name evidence="2" type="ORF">SAMN05216456_0431</name>
</gene>